<feature type="transmembrane region" description="Helical" evidence="2">
    <location>
        <begin position="106"/>
        <end position="127"/>
    </location>
</feature>
<dbReference type="SUPFAM" id="SSF48317">
    <property type="entry name" value="Acid phosphatase/Vanadium-dependent haloperoxidase"/>
    <property type="match status" value="1"/>
</dbReference>
<protein>
    <submittedName>
        <fullName evidence="4">Phosphatase PAP2 family protein</fullName>
    </submittedName>
</protein>
<keyword evidence="5" id="KW-1185">Reference proteome</keyword>
<dbReference type="PANTHER" id="PTHR14969">
    <property type="entry name" value="SPHINGOSINE-1-PHOSPHATE PHOSPHOHYDROLASE"/>
    <property type="match status" value="1"/>
</dbReference>
<sequence length="344" mass="37020">MRTNDELVPAEERPTDPVRPRMTRTRLGIFVATSVVYVAIVVGVLTTSWPVRFDWQVMLFRPYKQWPEIHTFLDYFVVLGQRGPTAVAVAAWLGWCTHKQKTLRPLLVLGTSLLLLNATVGAAKIGMGRLGPHYATSIGSNEMFAGGDIFPSGHTANAVVTWGVLAYLATTSHARRIASVIAALLALGVGMTTVYLGTHWMSDVTLGWTAGLMVLLVLPWFEPLMARAEAALLALWRRLRERRVTFVPAPVPAGVVLGAPRTAVDDELPAREPVGAGSRPGGGTPPRVADGRPHLSPRTHTIRSERTPVTPTGSRRPPHADRVPRTAPLGPATGRGRTAGTAGG</sequence>
<dbReference type="Gene3D" id="1.20.144.10">
    <property type="entry name" value="Phosphatidic acid phosphatase type 2/haloperoxidase"/>
    <property type="match status" value="1"/>
</dbReference>
<accession>A0A939FMJ5</accession>
<dbReference type="Pfam" id="PF01569">
    <property type="entry name" value="PAP2"/>
    <property type="match status" value="1"/>
</dbReference>
<feature type="transmembrane region" description="Helical" evidence="2">
    <location>
        <begin position="69"/>
        <end position="94"/>
    </location>
</feature>
<dbReference type="AlphaFoldDB" id="A0A939FMJ5"/>
<evidence type="ECO:0000259" key="3">
    <source>
        <dbReference type="SMART" id="SM00014"/>
    </source>
</evidence>
<evidence type="ECO:0000256" key="2">
    <source>
        <dbReference type="SAM" id="Phobius"/>
    </source>
</evidence>
<keyword evidence="2" id="KW-0472">Membrane</keyword>
<feature type="transmembrane region" description="Helical" evidence="2">
    <location>
        <begin position="177"/>
        <end position="196"/>
    </location>
</feature>
<dbReference type="Proteomes" id="UP000664781">
    <property type="component" value="Unassembled WGS sequence"/>
</dbReference>
<feature type="transmembrane region" description="Helical" evidence="2">
    <location>
        <begin position="27"/>
        <end position="49"/>
    </location>
</feature>
<evidence type="ECO:0000256" key="1">
    <source>
        <dbReference type="SAM" id="MobiDB-lite"/>
    </source>
</evidence>
<dbReference type="SMART" id="SM00014">
    <property type="entry name" value="acidPPc"/>
    <property type="match status" value="1"/>
</dbReference>
<dbReference type="CDD" id="cd03392">
    <property type="entry name" value="PAP2_like_2"/>
    <property type="match status" value="1"/>
</dbReference>
<dbReference type="InterPro" id="IPR036938">
    <property type="entry name" value="PAP2/HPO_sf"/>
</dbReference>
<feature type="domain" description="Phosphatidic acid phosphatase type 2/haloperoxidase" evidence="3">
    <location>
        <begin position="104"/>
        <end position="219"/>
    </location>
</feature>
<proteinExistence type="predicted"/>
<keyword evidence="2" id="KW-0812">Transmembrane</keyword>
<feature type="region of interest" description="Disordered" evidence="1">
    <location>
        <begin position="264"/>
        <end position="344"/>
    </location>
</feature>
<dbReference type="EMBL" id="JAFMOF010000002">
    <property type="protein sequence ID" value="MBO0653283.1"/>
    <property type="molecule type" value="Genomic_DNA"/>
</dbReference>
<comment type="caution">
    <text evidence="4">The sequence shown here is derived from an EMBL/GenBank/DDBJ whole genome shotgun (WGS) entry which is preliminary data.</text>
</comment>
<reference evidence="4" key="1">
    <citation type="submission" date="2021-03" db="EMBL/GenBank/DDBJ databases">
        <title>Streptomyces strains.</title>
        <authorList>
            <person name="Lund M.B."/>
            <person name="Toerring T."/>
        </authorList>
    </citation>
    <scope>NUCLEOTIDE SEQUENCE</scope>
    <source>
        <strain evidence="4">JCM 4242</strain>
    </source>
</reference>
<gene>
    <name evidence="4" type="ORF">J1792_10920</name>
</gene>
<dbReference type="RefSeq" id="WP_179198927.1">
    <property type="nucleotide sequence ID" value="NZ_JAFMOF010000002.1"/>
</dbReference>
<feature type="transmembrane region" description="Helical" evidence="2">
    <location>
        <begin position="149"/>
        <end position="170"/>
    </location>
</feature>
<organism evidence="4 5">
    <name type="scientific">Streptomyces triculaminicus</name>
    <dbReference type="NCBI Taxonomy" id="2816232"/>
    <lineage>
        <taxon>Bacteria</taxon>
        <taxon>Bacillati</taxon>
        <taxon>Actinomycetota</taxon>
        <taxon>Actinomycetes</taxon>
        <taxon>Kitasatosporales</taxon>
        <taxon>Streptomycetaceae</taxon>
        <taxon>Streptomyces</taxon>
    </lineage>
</organism>
<feature type="transmembrane region" description="Helical" evidence="2">
    <location>
        <begin position="208"/>
        <end position="236"/>
    </location>
</feature>
<evidence type="ECO:0000313" key="4">
    <source>
        <dbReference type="EMBL" id="MBO0653283.1"/>
    </source>
</evidence>
<dbReference type="InterPro" id="IPR000326">
    <property type="entry name" value="PAP2/HPO"/>
</dbReference>
<evidence type="ECO:0000313" key="5">
    <source>
        <dbReference type="Proteomes" id="UP000664781"/>
    </source>
</evidence>
<name>A0A939FMJ5_9ACTN</name>
<keyword evidence="2" id="KW-1133">Transmembrane helix</keyword>
<dbReference type="PANTHER" id="PTHR14969:SF13">
    <property type="entry name" value="AT30094P"/>
    <property type="match status" value="1"/>
</dbReference>
<feature type="compositionally biased region" description="Low complexity" evidence="1">
    <location>
        <begin position="332"/>
        <end position="344"/>
    </location>
</feature>